<name>A0A653CDQ0_CALMS</name>
<feature type="compositionally biased region" description="Gly residues" evidence="1">
    <location>
        <begin position="35"/>
        <end position="62"/>
    </location>
</feature>
<proteinExistence type="predicted"/>
<evidence type="ECO:0000313" key="4">
    <source>
        <dbReference type="Proteomes" id="UP000410492"/>
    </source>
</evidence>
<sequence>MKFTISLLVLCVIGLVLSQNLVNAKDPAGDAEGTAGDGQAQGEGGAGQAEGGAGAAAGAGKK</sequence>
<organism evidence="3 4">
    <name type="scientific">Callosobruchus maculatus</name>
    <name type="common">Southern cowpea weevil</name>
    <name type="synonym">Pulse bruchid</name>
    <dbReference type="NCBI Taxonomy" id="64391"/>
    <lineage>
        <taxon>Eukaryota</taxon>
        <taxon>Metazoa</taxon>
        <taxon>Ecdysozoa</taxon>
        <taxon>Arthropoda</taxon>
        <taxon>Hexapoda</taxon>
        <taxon>Insecta</taxon>
        <taxon>Pterygota</taxon>
        <taxon>Neoptera</taxon>
        <taxon>Endopterygota</taxon>
        <taxon>Coleoptera</taxon>
        <taxon>Polyphaga</taxon>
        <taxon>Cucujiformia</taxon>
        <taxon>Chrysomeloidea</taxon>
        <taxon>Chrysomelidae</taxon>
        <taxon>Bruchinae</taxon>
        <taxon>Bruchini</taxon>
        <taxon>Callosobruchus</taxon>
    </lineage>
</organism>
<dbReference type="EMBL" id="CAACVG010007542">
    <property type="protein sequence ID" value="VEN45988.1"/>
    <property type="molecule type" value="Genomic_DNA"/>
</dbReference>
<feature type="chain" id="PRO_5024866822" evidence="2">
    <location>
        <begin position="19"/>
        <end position="62"/>
    </location>
</feature>
<gene>
    <name evidence="3" type="ORF">CALMAC_LOCUS8238</name>
</gene>
<dbReference type="AlphaFoldDB" id="A0A653CDQ0"/>
<evidence type="ECO:0000256" key="1">
    <source>
        <dbReference type="SAM" id="MobiDB-lite"/>
    </source>
</evidence>
<reference evidence="3 4" key="1">
    <citation type="submission" date="2019-01" db="EMBL/GenBank/DDBJ databases">
        <authorList>
            <person name="Sayadi A."/>
        </authorList>
    </citation>
    <scope>NUCLEOTIDE SEQUENCE [LARGE SCALE GENOMIC DNA]</scope>
</reference>
<dbReference type="Proteomes" id="UP000410492">
    <property type="component" value="Unassembled WGS sequence"/>
</dbReference>
<keyword evidence="2" id="KW-0732">Signal</keyword>
<evidence type="ECO:0000313" key="3">
    <source>
        <dbReference type="EMBL" id="VEN45988.1"/>
    </source>
</evidence>
<evidence type="ECO:0000256" key="2">
    <source>
        <dbReference type="SAM" id="SignalP"/>
    </source>
</evidence>
<feature type="signal peptide" evidence="2">
    <location>
        <begin position="1"/>
        <end position="18"/>
    </location>
</feature>
<keyword evidence="4" id="KW-1185">Reference proteome</keyword>
<accession>A0A653CDQ0</accession>
<protein>
    <submittedName>
        <fullName evidence="3">Uncharacterized protein</fullName>
    </submittedName>
</protein>
<feature type="region of interest" description="Disordered" evidence="1">
    <location>
        <begin position="26"/>
        <end position="62"/>
    </location>
</feature>